<evidence type="ECO:0000256" key="18">
    <source>
        <dbReference type="SAM" id="Phobius"/>
    </source>
</evidence>
<feature type="transmembrane region" description="Helical" evidence="18">
    <location>
        <begin position="107"/>
        <end position="127"/>
    </location>
</feature>
<reference evidence="20 29" key="3">
    <citation type="journal article" date="2011" name="Virus Res.">
        <title>Complete genome sequence of virulent duck enteritis virus (DEV) strain 2085 and comparison with genome sequences of virulent and attenuated DEV strains.</title>
        <authorList>
            <person name="Wang J."/>
            <person name="Hoper D."/>
            <person name="Beer M."/>
            <person name="Osterrieder N."/>
        </authorList>
    </citation>
    <scope>NUCLEOTIDE SEQUENCE [LARGE SCALE GENOMIC DNA]</scope>
    <source>
        <strain evidence="20">2085</strain>
    </source>
</reference>
<dbReference type="GO" id="GO:0016020">
    <property type="term" value="C:membrane"/>
    <property type="evidence" value="ECO:0007669"/>
    <property type="project" value="InterPro"/>
</dbReference>
<dbReference type="GO" id="GO:0044175">
    <property type="term" value="C:host cell endosome membrane"/>
    <property type="evidence" value="ECO:0007669"/>
    <property type="project" value="UniProtKB-SubCell"/>
</dbReference>
<keyword evidence="6" id="KW-1032">Host cell membrane</keyword>
<feature type="transmembrane region" description="Helical" evidence="18">
    <location>
        <begin position="206"/>
        <end position="228"/>
    </location>
</feature>
<gene>
    <name evidence="19" type="primary">UL53</name>
    <name evidence="21" type="synonym">DEVCV07</name>
    <name evidence="22" type="synonym">ORF05</name>
    <name evidence="24" type="synonym">ORF07</name>
</gene>
<evidence type="ECO:0000313" key="27">
    <source>
        <dbReference type="Proteomes" id="UP000114267"/>
    </source>
</evidence>
<dbReference type="GeneID" id="8223331"/>
<evidence type="ECO:0000256" key="6">
    <source>
        <dbReference type="ARBA" id="ARBA00022511"/>
    </source>
</evidence>
<dbReference type="Proteomes" id="UP000180937">
    <property type="component" value="Segment"/>
</dbReference>
<dbReference type="Proteomes" id="UP000164963">
    <property type="component" value="Genome"/>
</dbReference>
<evidence type="ECO:0000313" key="30">
    <source>
        <dbReference type="Proteomes" id="UP000180937"/>
    </source>
</evidence>
<reference evidence="25" key="7">
    <citation type="submission" date="2014-03" db="EMBL/GenBank/DDBJ databases">
        <title>Protective efficacy and genomic characteristics of a duck enteritis virus attenuated by serial passage in chick embryo fibroblast.</title>
        <authorList>
            <person name="Yang C."/>
            <person name="Li Q."/>
            <person name="Li J."/>
            <person name="Liu D."/>
            <person name="Li L."/>
            <person name="Li H."/>
            <person name="Xia Y."/>
            <person name="Yang H."/>
            <person name="Yu K."/>
        </authorList>
    </citation>
    <scope>NUCLEOTIDE SEQUENCE [LARGE SCALE GENOMIC DNA]</scope>
</reference>
<keyword evidence="15 18" id="KW-0472">Membrane</keyword>
<accession>B4XS03</accession>
<dbReference type="Proteomes" id="UP000168285">
    <property type="component" value="Segment"/>
</dbReference>
<evidence type="ECO:0000313" key="21">
    <source>
        <dbReference type="EMBL" id="AGA17797.1"/>
    </source>
</evidence>
<dbReference type="GO" id="GO:0020002">
    <property type="term" value="C:host cell plasma membrane"/>
    <property type="evidence" value="ECO:0007669"/>
    <property type="project" value="UniProtKB-SubCell"/>
</dbReference>
<keyword evidence="9" id="KW-0732">Signal</keyword>
<dbReference type="InterPro" id="IPR002567">
    <property type="entry name" value="GK"/>
</dbReference>
<dbReference type="KEGG" id="vg:80532469"/>
<dbReference type="EMBL" id="KF263690">
    <property type="protein sequence ID" value="AGW24801.1"/>
    <property type="molecule type" value="Genomic_DNA"/>
</dbReference>
<comment type="subcellular location">
    <subcellularLocation>
        <location evidence="1">Host Golgi apparatus membrane</location>
        <topology evidence="1">Multi-pass membrane protein</topology>
    </subcellularLocation>
    <subcellularLocation>
        <location evidence="3">Host cell membrane</location>
        <topology evidence="3">Multi-pass membrane protein</topology>
    </subcellularLocation>
    <subcellularLocation>
        <location evidence="2">Host endosome membrane</location>
        <topology evidence="2">Multi-pass membrane protein</topology>
    </subcellularLocation>
</comment>
<dbReference type="Proteomes" id="UP000114267">
    <property type="component" value="Segment"/>
</dbReference>
<comment type="similarity">
    <text evidence="4">Belongs to the alphaherpesvirinae glycoprotein K family.</text>
</comment>
<reference evidence="22 26" key="4">
    <citation type="journal article" date="2013" name="Genome Announc.">
        <title>Complete genome sequence of an attenuated duck enteritis virus obtained by in vitro serial passage.</title>
        <authorList>
            <person name="Yang C."/>
            <person name="Li J."/>
            <person name="Li Q."/>
            <person name="Li H."/>
            <person name="Xia Y."/>
            <person name="Guo X."/>
            <person name="Yu K."/>
            <person name="Yang H."/>
        </authorList>
    </citation>
    <scope>NUCLEOTIDE SEQUENCE [LARGE SCALE GENOMIC DNA]</scope>
    <source>
        <strain evidence="22">K</strain>
    </source>
</reference>
<dbReference type="EMBL" id="KF487736">
    <property type="protein sequence ID" value="AGS78665.1"/>
    <property type="molecule type" value="Genomic_DNA"/>
</dbReference>
<dbReference type="KEGG" id="vg:8223331"/>
<keyword evidence="7" id="KW-1188">Viral release from host cell</keyword>
<sequence>MALLLLATTYTVFLLWFGTNGMVGRHWCVYAVSPIENASSGALNVTWEAYNETQLFISSPNGASMTNKFDAICGVDVLDKTAAASLNRNQAIRNRIRIVSAARNCVASIWTTHFFFASLTVMFYATFICMRQHRRMFGVFRVQKEFISPTRYPLSYAVRVIASNVAGCKYSKMARLMCELATIRSSFSRGFVNDPITSSVRHKTTAVLFLLEVTTHGIAQCCVMMAFSALHGPCAAAYPLYFKVITGIYVAIVAIVELFVMLTPGPTDKKIMVGETTERKQSRVMSGLTSVCANCCATLMSGLFVKLLHLASIIGLVFLFLWYERKVQEMLFSA</sequence>
<keyword evidence="13 18" id="KW-1133">Transmembrane helix</keyword>
<evidence type="ECO:0000256" key="15">
    <source>
        <dbReference type="ARBA" id="ARBA00023136"/>
    </source>
</evidence>
<reference evidence="21 30" key="6">
    <citation type="journal article" date="2014" name="Virus Genes">
        <title>Comparative genomic sequence analysis between a standard challenge strain and a vaccine strain of duck enteritis virus in China.</title>
        <authorList>
            <person name="Yang C."/>
            <person name="Li Q."/>
            <person name="Li J."/>
            <person name="Zhang G."/>
            <person name="Li H."/>
            <person name="Xia Y."/>
            <person name="Yang H."/>
            <person name="Yu K."/>
        </authorList>
    </citation>
    <scope>NUCLEOTIDE SEQUENCE [LARGE SCALE GENOMIC DNA]</scope>
    <source>
        <strain evidence="21">CV</strain>
    </source>
</reference>
<dbReference type="Proteomes" id="UP000098628">
    <property type="component" value="Genome"/>
</dbReference>
<evidence type="ECO:0000313" key="20">
    <source>
        <dbReference type="EMBL" id="AEN80073.1"/>
    </source>
</evidence>
<dbReference type="EMBL" id="EU082088">
    <property type="protein sequence ID" value="ABU49240.2"/>
    <property type="molecule type" value="Genomic_DNA"/>
</dbReference>
<evidence type="ECO:0000256" key="1">
    <source>
        <dbReference type="ARBA" id="ARBA00004252"/>
    </source>
</evidence>
<keyword evidence="8 18" id="KW-0812">Transmembrane</keyword>
<protein>
    <recommendedName>
        <fullName evidence="5">Envelope glycoprotein K</fullName>
    </recommendedName>
</protein>
<keyword evidence="12" id="KW-1181">Viral primary envelope fusion with host outer nuclear membrane</keyword>
<proteinExistence type="inferred from homology"/>
<evidence type="ECO:0000256" key="7">
    <source>
        <dbReference type="ARBA" id="ARBA00022612"/>
    </source>
</evidence>
<dbReference type="Pfam" id="PF01621">
    <property type="entry name" value="Fusion_gly_K"/>
    <property type="match status" value="1"/>
</dbReference>
<feature type="transmembrane region" description="Helical" evidence="18">
    <location>
        <begin position="240"/>
        <end position="263"/>
    </location>
</feature>
<dbReference type="Proteomes" id="UP000112239">
    <property type="component" value="Segment"/>
</dbReference>
<dbReference type="OrthoDB" id="7914at10239"/>
<evidence type="ECO:0000313" key="19">
    <source>
        <dbReference type="EMBL" id="ABU49240.2"/>
    </source>
</evidence>
<name>B4XS03_9ALPH</name>
<evidence type="ECO:0000256" key="10">
    <source>
        <dbReference type="ARBA" id="ARBA00022812"/>
    </source>
</evidence>
<evidence type="ECO:0000256" key="11">
    <source>
        <dbReference type="ARBA" id="ARBA00022870"/>
    </source>
</evidence>
<keyword evidence="29" id="KW-1185">Reference proteome</keyword>
<organism evidence="19 28">
    <name type="scientific">anatid alphaherpesvirus 1</name>
    <dbReference type="NCBI Taxonomy" id="104388"/>
    <lineage>
        <taxon>Viruses</taxon>
        <taxon>Duplodnaviria</taxon>
        <taxon>Heunggongvirae</taxon>
        <taxon>Peploviricota</taxon>
        <taxon>Herviviricetes</taxon>
        <taxon>Herpesvirales</taxon>
        <taxon>Orthoherpesviridae</taxon>
        <taxon>Alphaherpesvirinae</taxon>
        <taxon>Mardivirus</taxon>
        <taxon>Mardivirus anatidalpha1</taxon>
    </lineage>
</organism>
<dbReference type="EMBL" id="KJ549663">
    <property type="protein sequence ID" value="AJG04874.1"/>
    <property type="molecule type" value="Genomic_DNA"/>
</dbReference>
<evidence type="ECO:0000256" key="16">
    <source>
        <dbReference type="ARBA" id="ARBA00023180"/>
    </source>
</evidence>
<evidence type="ECO:0000256" key="17">
    <source>
        <dbReference type="ARBA" id="ARBA00023213"/>
    </source>
</evidence>
<dbReference type="GeneID" id="80532469"/>
<dbReference type="GO" id="GO:0044178">
    <property type="term" value="C:host cell Golgi membrane"/>
    <property type="evidence" value="ECO:0007669"/>
    <property type="project" value="UniProtKB-SubCell"/>
</dbReference>
<dbReference type="EMBL" id="JF999965">
    <property type="protein sequence ID" value="AEN80073.1"/>
    <property type="molecule type" value="Genomic_DNA"/>
</dbReference>
<evidence type="ECO:0000256" key="2">
    <source>
        <dbReference type="ARBA" id="ARBA00004330"/>
    </source>
</evidence>
<evidence type="ECO:0000256" key="14">
    <source>
        <dbReference type="ARBA" id="ARBA00023046"/>
    </source>
</evidence>
<reference evidence="23 27" key="5">
    <citation type="submission" date="2013-06" db="EMBL/GenBank/DDBJ databases">
        <authorList>
            <person name="Zou Z."/>
            <person name="Hu Y."/>
        </authorList>
    </citation>
    <scope>NUCLEOTIDE SEQUENCE [LARGE SCALE GENOMIC DNA]</scope>
    <source>
        <strain evidence="23">C-KCE</strain>
    </source>
</reference>
<dbReference type="GO" id="GO:0039700">
    <property type="term" value="P:fusion of viral membrane with host outer nuclear membrane"/>
    <property type="evidence" value="ECO:0007669"/>
    <property type="project" value="UniProtKB-KW"/>
</dbReference>
<evidence type="ECO:0000256" key="4">
    <source>
        <dbReference type="ARBA" id="ARBA00007266"/>
    </source>
</evidence>
<evidence type="ECO:0000313" key="28">
    <source>
        <dbReference type="Proteomes" id="UP000164963"/>
    </source>
</evidence>
<evidence type="ECO:0000256" key="12">
    <source>
        <dbReference type="ARBA" id="ARBA00022959"/>
    </source>
</evidence>
<evidence type="ECO:0000313" key="22">
    <source>
        <dbReference type="EMBL" id="AGS78665.1"/>
    </source>
</evidence>
<keyword evidence="10" id="KW-1040">Host Golgi apparatus</keyword>
<reference evidence="19 28" key="1">
    <citation type="journal article" date="2009" name="Virology">
        <title>Molecular characterization of the genome of duck enteritis virus.</title>
        <authorList>
            <person name="Li Y."/>
            <person name="Huang B."/>
            <person name="Ma X."/>
            <person name="Wu J."/>
            <person name="Li F."/>
            <person name="Ai W."/>
            <person name="Song M."/>
            <person name="Yang H."/>
        </authorList>
    </citation>
    <scope>NUCLEOTIDE SEQUENCE [LARGE SCALE GENOMIC DNA]</scope>
    <source>
        <strain evidence="19">VAC</strain>
    </source>
</reference>
<evidence type="ECO:0000256" key="9">
    <source>
        <dbReference type="ARBA" id="ARBA00022729"/>
    </source>
</evidence>
<dbReference type="RefSeq" id="YP_003084366.1">
    <property type="nucleotide sequence ID" value="NC_013036.1"/>
</dbReference>
<reference evidence="24" key="8">
    <citation type="journal article" date="2015" name="Arch. Virol.">
        <title>Biological properties of a duck enteritis virus attenuated via serial passaging in chick embryo fibroblasts.</title>
        <authorList>
            <person name="Yang C."/>
            <person name="Li J."/>
            <person name="Li Q."/>
            <person name="Li L."/>
            <person name="Sun M."/>
            <person name="Li H."/>
            <person name="Xia Y."/>
            <person name="Yang H."/>
            <person name="Yu K."/>
        </authorList>
    </citation>
    <scope>NUCLEOTIDE SEQUENCE</scope>
    <source>
        <strain evidence="24">CV p80</strain>
    </source>
</reference>
<evidence type="ECO:0000256" key="3">
    <source>
        <dbReference type="ARBA" id="ARBA00004598"/>
    </source>
</evidence>
<evidence type="ECO:0000256" key="8">
    <source>
        <dbReference type="ARBA" id="ARBA00022692"/>
    </source>
</evidence>
<evidence type="ECO:0000313" key="26">
    <source>
        <dbReference type="Proteomes" id="UP000112239"/>
    </source>
</evidence>
<evidence type="ECO:0000313" key="29">
    <source>
        <dbReference type="Proteomes" id="UP000168285"/>
    </source>
</evidence>
<keyword evidence="17" id="KW-1180">Syncytium formation induced by viral infection</keyword>
<dbReference type="EMBL" id="JQ673560">
    <property type="protein sequence ID" value="AGA17797.1"/>
    <property type="molecule type" value="Genomic_DNA"/>
</dbReference>
<evidence type="ECO:0000313" key="24">
    <source>
        <dbReference type="EMBL" id="AJG04874.1"/>
    </source>
</evidence>
<keyword evidence="11" id="KW-1043">Host membrane</keyword>
<evidence type="ECO:0000313" key="25">
    <source>
        <dbReference type="Proteomes" id="UP000098628"/>
    </source>
</evidence>
<reference evidence="19" key="2">
    <citation type="submission" date="2009-07" db="EMBL/GenBank/DDBJ databases">
        <authorList>
            <person name="Li Y.F."/>
            <person name="Huang B."/>
        </authorList>
    </citation>
    <scope>NUCLEOTIDE SEQUENCE</scope>
    <source>
        <strain evidence="19">VAC</strain>
    </source>
</reference>
<evidence type="ECO:0000313" key="23">
    <source>
        <dbReference type="EMBL" id="AGW24801.1"/>
    </source>
</evidence>
<evidence type="ECO:0000256" key="5">
    <source>
        <dbReference type="ARBA" id="ARBA00013975"/>
    </source>
</evidence>
<feature type="transmembrane region" description="Helical" evidence="18">
    <location>
        <begin position="307"/>
        <end position="323"/>
    </location>
</feature>
<keyword evidence="16" id="KW-0325">Glycoprotein</keyword>
<keyword evidence="14" id="KW-1039">Host endosome</keyword>
<dbReference type="RefSeq" id="YP_010795320.1">
    <property type="nucleotide sequence ID" value="NC_075687.1"/>
</dbReference>
<evidence type="ECO:0000256" key="13">
    <source>
        <dbReference type="ARBA" id="ARBA00022989"/>
    </source>
</evidence>
<dbReference type="GO" id="GO:0060141">
    <property type="term" value="P:symbiont-mediated induction of syncytium formation"/>
    <property type="evidence" value="ECO:0007669"/>
    <property type="project" value="UniProtKB-KW"/>
</dbReference>